<comment type="caution">
    <text evidence="3">The sequence shown here is derived from an EMBL/GenBank/DDBJ whole genome shotgun (WGS) entry which is preliminary data.</text>
</comment>
<dbReference type="AlphaFoldDB" id="K1L903"/>
<evidence type="ECO:0000256" key="1">
    <source>
        <dbReference type="SAM" id="MobiDB-lite"/>
    </source>
</evidence>
<feature type="region of interest" description="Disordered" evidence="1">
    <location>
        <begin position="1"/>
        <end position="20"/>
    </location>
</feature>
<sequence>MKNRKGWENNGNGNNRSGFSGLPGGYVNSMGHFSDLGLGGYWWSASKNNKDNVTHRQLSANDEYLSRFQSTKTAGFYVRCLKD</sequence>
<evidence type="ECO:0000313" key="3">
    <source>
        <dbReference type="EMBL" id="EKB51116.1"/>
    </source>
</evidence>
<dbReference type="EMBL" id="AMGM01000002">
    <property type="protein sequence ID" value="EKB51116.1"/>
    <property type="molecule type" value="Genomic_DNA"/>
</dbReference>
<keyword evidence="4" id="KW-1185">Reference proteome</keyword>
<accession>K1L903</accession>
<feature type="domain" description="Fibrobacter succinogenes major paralogous" evidence="2">
    <location>
        <begin position="8"/>
        <end position="82"/>
    </location>
</feature>
<name>K1L903_CECL9</name>
<dbReference type="Pfam" id="PF09603">
    <property type="entry name" value="Fib_succ_major"/>
    <property type="match status" value="1"/>
</dbReference>
<protein>
    <recommendedName>
        <fullName evidence="2">Fibrobacter succinogenes major paralogous domain-containing protein</fullName>
    </recommendedName>
</protein>
<dbReference type="Proteomes" id="UP000004478">
    <property type="component" value="Unassembled WGS sequence"/>
</dbReference>
<dbReference type="InterPro" id="IPR011871">
    <property type="entry name" value="Fib_succ_major"/>
</dbReference>
<dbReference type="NCBIfam" id="TIGR02145">
    <property type="entry name" value="Fib_succ_major"/>
    <property type="match status" value="1"/>
</dbReference>
<feature type="compositionally biased region" description="Low complexity" evidence="1">
    <location>
        <begin position="8"/>
        <end position="20"/>
    </location>
</feature>
<dbReference type="RefSeq" id="WP_009183221.1">
    <property type="nucleotide sequence ID" value="NZ_AMGM01000002.1"/>
</dbReference>
<evidence type="ECO:0000313" key="4">
    <source>
        <dbReference type="Proteomes" id="UP000004478"/>
    </source>
</evidence>
<reference evidence="3 4" key="1">
    <citation type="journal article" date="2012" name="J. Bacteriol.">
        <title>Draft Genome Sequence of Cecembia lonarensis Strain LW9T, Isolated from Lonar Lake, a Haloalkaline Lake in India.</title>
        <authorList>
            <person name="Shivaji S."/>
            <person name="Ara S."/>
            <person name="Singh A."/>
            <person name="Pinnaka A.K."/>
        </authorList>
    </citation>
    <scope>NUCLEOTIDE SEQUENCE [LARGE SCALE GENOMIC DNA]</scope>
    <source>
        <strain evidence="3 4">LW9</strain>
    </source>
</reference>
<evidence type="ECO:0000259" key="2">
    <source>
        <dbReference type="Pfam" id="PF09603"/>
    </source>
</evidence>
<gene>
    <name evidence="3" type="ORF">B879_00167</name>
</gene>
<organism evidence="3 4">
    <name type="scientific">Cecembia lonarensis (strain CCUG 58316 / KCTC 22772 / LW9)</name>
    <dbReference type="NCBI Taxonomy" id="1225176"/>
    <lineage>
        <taxon>Bacteria</taxon>
        <taxon>Pseudomonadati</taxon>
        <taxon>Bacteroidota</taxon>
        <taxon>Cytophagia</taxon>
        <taxon>Cytophagales</taxon>
        <taxon>Cyclobacteriaceae</taxon>
        <taxon>Cecembia</taxon>
    </lineage>
</organism>
<proteinExistence type="predicted"/>